<sequence length="91" mass="10849">MRIHFISKVVTKLTKRRRLISRETRLPILTFLQPHYLQITIHKRHLNHATQEDLLLCGSLQFLSELTWSLLLNPRLISNLRKIDEPNILED</sequence>
<organism evidence="3 13">
    <name type="scientific">Saccharolobus solfataricus</name>
    <name type="common">Sulfolobus solfataricus</name>
    <dbReference type="NCBI Taxonomy" id="2287"/>
    <lineage>
        <taxon>Archaea</taxon>
        <taxon>Thermoproteota</taxon>
        <taxon>Thermoprotei</taxon>
        <taxon>Sulfolobales</taxon>
        <taxon>Sulfolobaceae</taxon>
        <taxon>Saccharolobus</taxon>
    </lineage>
</organism>
<dbReference type="Proteomes" id="UP000267993">
    <property type="component" value="Chromosome"/>
</dbReference>
<dbReference type="Proteomes" id="UP000273194">
    <property type="component" value="Chromosome"/>
</dbReference>
<evidence type="ECO:0000313" key="3">
    <source>
        <dbReference type="EMBL" id="AYP18625.1"/>
    </source>
</evidence>
<dbReference type="Proteomes" id="UP000269431">
    <property type="component" value="Chromosome"/>
</dbReference>
<evidence type="ECO:0000313" key="6">
    <source>
        <dbReference type="EMBL" id="AZF74424.1"/>
    </source>
</evidence>
<dbReference type="Proteomes" id="UP000033085">
    <property type="component" value="Chromosome"/>
</dbReference>
<evidence type="ECO:0000313" key="10">
    <source>
        <dbReference type="EMBL" id="AZF84851.1"/>
    </source>
</evidence>
<evidence type="ECO:0000313" key="1">
    <source>
        <dbReference type="EMBL" id="AYN75629.1"/>
    </source>
</evidence>
<dbReference type="EMBL" id="CP033241">
    <property type="protein sequence ID" value="AZF84851.1"/>
    <property type="molecule type" value="Genomic_DNA"/>
</dbReference>
<evidence type="ECO:0000313" key="14">
    <source>
        <dbReference type="Proteomes" id="UP000267993"/>
    </source>
</evidence>
<dbReference type="EMBL" id="CP011056">
    <property type="protein sequence ID" value="AYN75791.1"/>
    <property type="molecule type" value="Genomic_DNA"/>
</dbReference>
<dbReference type="Proteomes" id="UP000278715">
    <property type="component" value="Chromosome"/>
</dbReference>
<evidence type="ECO:0000313" key="17">
    <source>
        <dbReference type="Proteomes" id="UP000273443"/>
    </source>
</evidence>
<evidence type="ECO:0000313" key="19">
    <source>
        <dbReference type="Proteomes" id="UP000278715"/>
    </source>
</evidence>
<evidence type="ECO:0000313" key="2">
    <source>
        <dbReference type="EMBL" id="AYN75791.1"/>
    </source>
</evidence>
<evidence type="ECO:0000313" key="15">
    <source>
        <dbReference type="Proteomes" id="UP000269431"/>
    </source>
</evidence>
<dbReference type="EMBL" id="CP033239">
    <property type="protein sequence ID" value="AZF79652.1"/>
    <property type="molecule type" value="Genomic_DNA"/>
</dbReference>
<evidence type="ECO:0000313" key="16">
    <source>
        <dbReference type="Proteomes" id="UP000273194"/>
    </source>
</evidence>
<evidence type="ECO:0000313" key="5">
    <source>
        <dbReference type="EMBL" id="AZF71804.1"/>
    </source>
</evidence>
<gene>
    <name evidence="3" type="ORF">SULA_03820</name>
    <name evidence="1" type="ORF">SULB_03830</name>
    <name evidence="2" type="ORF">SULC_03815</name>
    <name evidence="4" type="ORF">SULG_13340</name>
    <name evidence="5" type="ORF">SULH_13340</name>
    <name evidence="6" type="ORF">SULI_13340</name>
    <name evidence="7" type="ORF">SULM_13330</name>
    <name evidence="8" type="ORF">SULN_13320</name>
    <name evidence="9" type="ORF">SULO_13340</name>
    <name evidence="10" type="ORF">SULZ_13360</name>
</gene>
<dbReference type="Proteomes" id="UP000282269">
    <property type="component" value="Chromosome"/>
</dbReference>
<dbReference type="AlphaFoldDB" id="A0A3G2Y102"/>
<dbReference type="KEGG" id="ssof:SULC_03815"/>
<evidence type="ECO:0000313" key="8">
    <source>
        <dbReference type="EMBL" id="AZF79652.1"/>
    </source>
</evidence>
<evidence type="ECO:0000313" key="18">
    <source>
        <dbReference type="Proteomes" id="UP000275843"/>
    </source>
</evidence>
<evidence type="ECO:0000313" key="4">
    <source>
        <dbReference type="EMBL" id="AZF69184.1"/>
    </source>
</evidence>
<reference evidence="14 15" key="2">
    <citation type="journal article" date="2018" name="Proc. Natl. Acad. Sci. U.S.A.">
        <title>Nonmutational mechanism of inheritance in the Archaeon Sulfolobus solfataricus.</title>
        <authorList>
            <person name="Payne S."/>
            <person name="McCarthy S."/>
            <person name="Johnson T."/>
            <person name="North E."/>
            <person name="Blum P."/>
        </authorList>
    </citation>
    <scope>NUCLEOTIDE SEQUENCE [LARGE SCALE GENOMIC DNA]</scope>
    <source>
        <strain evidence="5 14">SARC-H</strain>
        <strain evidence="6 18">SARC-I</strain>
        <strain evidence="8 19">SARC-N</strain>
        <strain evidence="9 20">SARC-O</strain>
        <strain evidence="10 15">SUL120</strain>
        <strain evidence="4 16">SULG</strain>
        <strain evidence="7 17">SULM</strain>
    </source>
</reference>
<dbReference type="Proteomes" id="UP000033057">
    <property type="component" value="Chromosome"/>
</dbReference>
<dbReference type="EMBL" id="CP011057">
    <property type="protein sequence ID" value="AYP18625.1"/>
    <property type="molecule type" value="Genomic_DNA"/>
</dbReference>
<dbReference type="EMBL" id="CP033236">
    <property type="protein sequence ID" value="AZF71804.1"/>
    <property type="molecule type" value="Genomic_DNA"/>
</dbReference>
<accession>A0A3G2Y102</accession>
<reference evidence="3" key="3">
    <citation type="submission" date="2018-10" db="EMBL/GenBank/DDBJ databases">
        <authorList>
            <person name="McCarthy S."/>
            <person name="Gradnigo J."/>
            <person name="Johnson T."/>
            <person name="Payne S."/>
            <person name="Lipzen A."/>
            <person name="Schackwitz W."/>
            <person name="Martin J."/>
            <person name="Moriyama E."/>
            <person name="Blum P."/>
        </authorList>
    </citation>
    <scope>NUCLEOTIDE SEQUENCE</scope>
    <source>
        <strain evidence="1">SARC-B</strain>
        <strain evidence="2">SARC-C</strain>
        <strain evidence="3">SULA</strain>
    </source>
</reference>
<dbReference type="KEGG" id="ssol:SULB_03830"/>
<proteinExistence type="predicted"/>
<dbReference type="EMBL" id="CP033240">
    <property type="protein sequence ID" value="AZF82258.1"/>
    <property type="molecule type" value="Genomic_DNA"/>
</dbReference>
<evidence type="ECO:0000313" key="7">
    <source>
        <dbReference type="EMBL" id="AZF77047.1"/>
    </source>
</evidence>
<name>A0A3G2Y102_SACSO</name>
<evidence type="ECO:0000313" key="11">
    <source>
        <dbReference type="Proteomes" id="UP000033057"/>
    </source>
</evidence>
<protein>
    <submittedName>
        <fullName evidence="3">Uncharacterized protein</fullName>
    </submittedName>
</protein>
<dbReference type="EMBL" id="CP033237">
    <property type="protein sequence ID" value="AZF74424.1"/>
    <property type="molecule type" value="Genomic_DNA"/>
</dbReference>
<dbReference type="Proteomes" id="UP000275843">
    <property type="component" value="Chromosome"/>
</dbReference>
<reference evidence="11 12" key="1">
    <citation type="journal article" date="2015" name="Genome Announc.">
        <title>Complete Genome Sequence of Sulfolobus solfataricus Strain 98/2 and Evolved Derivatives.</title>
        <authorList>
            <person name="McCarthy S."/>
            <person name="Gradnigo J."/>
            <person name="Johnson T."/>
            <person name="Payne S."/>
            <person name="Lipzen A."/>
            <person name="Martin J."/>
            <person name="Schackwitz W."/>
            <person name="Moriyama E."/>
            <person name="Blum P."/>
        </authorList>
    </citation>
    <scope>NUCLEOTIDE SEQUENCE [LARGE SCALE GENOMIC DNA]</scope>
    <source>
        <strain evidence="11">98/2 SULC</strain>
        <strain evidence="1">SARC-B</strain>
        <strain evidence="2">SARC-C</strain>
        <strain evidence="3 13">SULA</strain>
        <strain evidence="12">SULB</strain>
    </source>
</reference>
<dbReference type="KEGG" id="ssoa:SULA_03820"/>
<dbReference type="Proteomes" id="UP000033106">
    <property type="component" value="Chromosome"/>
</dbReference>
<evidence type="ECO:0000313" key="9">
    <source>
        <dbReference type="EMBL" id="AZF82258.1"/>
    </source>
</evidence>
<evidence type="ECO:0000313" key="12">
    <source>
        <dbReference type="Proteomes" id="UP000033085"/>
    </source>
</evidence>
<dbReference type="EMBL" id="CP033238">
    <property type="protein sequence ID" value="AZF77047.1"/>
    <property type="molecule type" value="Genomic_DNA"/>
</dbReference>
<dbReference type="EMBL" id="CP011055">
    <property type="protein sequence ID" value="AYN75629.1"/>
    <property type="molecule type" value="Genomic_DNA"/>
</dbReference>
<evidence type="ECO:0000313" key="13">
    <source>
        <dbReference type="Proteomes" id="UP000033106"/>
    </source>
</evidence>
<dbReference type="EMBL" id="CP033235">
    <property type="protein sequence ID" value="AZF69184.1"/>
    <property type="molecule type" value="Genomic_DNA"/>
</dbReference>
<dbReference type="Proteomes" id="UP000273443">
    <property type="component" value="Chromosome"/>
</dbReference>
<evidence type="ECO:0000313" key="20">
    <source>
        <dbReference type="Proteomes" id="UP000282269"/>
    </source>
</evidence>